<evidence type="ECO:0000256" key="1">
    <source>
        <dbReference type="SAM" id="Phobius"/>
    </source>
</evidence>
<sequence length="400" mass="44732">MRRTATCLLGAMMVLLLVSVVFQADYPWLTWLRAFAEAGAIGAIADWYAVVALFRRPLGLPIPHTAIIGRNQQRIAESLGSFVEENFLTPEVVIDRLSGHNTAKALAEWLVKPANSRAIADVVADSLPGLLDGINDADFARFLDRLVVPQLRTLDVSRVAGNILKVVTDGNRHQPLLDHGLETLELWLTNNAGMLKAKFSAVSRYTPAQLDAYIVNKFVEGIIALLHEVVANQDHELRRQFDEAIQHLIMQLQTSSIHRRIGKTLMRDCLRHFRNGRYSHVLLEHIRIRVTADAYREHSMVRSVTNGALVSFGASMRRSPALQQKLNVWWLNLAHTLVVRYRRQISALVTGVVKGWNAKEASRKIEAEIGRDLQYIRINGTFVGGIVGVLLHAATLLVSM</sequence>
<accession>A0A2I8F5P6</accession>
<dbReference type="PANTHER" id="PTHR38442:SF1">
    <property type="entry name" value="INNER MEMBRANE PROTEIN"/>
    <property type="match status" value="1"/>
</dbReference>
<proteinExistence type="predicted"/>
<dbReference type="Pfam" id="PF04286">
    <property type="entry name" value="DUF445"/>
    <property type="match status" value="1"/>
</dbReference>
<keyword evidence="1" id="KW-1133">Transmembrane helix</keyword>
<gene>
    <name evidence="2" type="ORF">C2L65_42585</name>
</gene>
<dbReference type="Proteomes" id="UP000243502">
    <property type="component" value="Chromosome 4"/>
</dbReference>
<dbReference type="PANTHER" id="PTHR38442">
    <property type="entry name" value="INNER MEMBRANE PROTEIN-RELATED"/>
    <property type="match status" value="1"/>
</dbReference>
<dbReference type="GO" id="GO:0005886">
    <property type="term" value="C:plasma membrane"/>
    <property type="evidence" value="ECO:0007669"/>
    <property type="project" value="TreeGrafter"/>
</dbReference>
<dbReference type="AlphaFoldDB" id="A0A2I8F5P6"/>
<protein>
    <submittedName>
        <fullName evidence="2">DUF445 domain-containing protein</fullName>
    </submittedName>
</protein>
<reference evidence="2 3" key="1">
    <citation type="submission" date="2018-01" db="EMBL/GenBank/DDBJ databases">
        <title>Species boundaries and ecological features among Paraburkholderia terrae DSMZ17804T, P. hospita DSMZ17164T and P. caribensis DSMZ13236T.</title>
        <authorList>
            <person name="Pratama A.A."/>
        </authorList>
    </citation>
    <scope>NUCLEOTIDE SEQUENCE [LARGE SCALE GENOMIC DNA]</scope>
    <source>
        <strain evidence="2 3">DSM 17804</strain>
    </source>
</reference>
<dbReference type="KEGG" id="pter:C2L65_42585"/>
<dbReference type="OrthoDB" id="9769590at2"/>
<feature type="transmembrane region" description="Helical" evidence="1">
    <location>
        <begin position="33"/>
        <end position="54"/>
    </location>
</feature>
<name>A0A2I8F5P6_9BURK</name>
<evidence type="ECO:0000313" key="3">
    <source>
        <dbReference type="Proteomes" id="UP000243502"/>
    </source>
</evidence>
<organism evidence="2 3">
    <name type="scientific">Paraburkholderia terrae</name>
    <dbReference type="NCBI Taxonomy" id="311230"/>
    <lineage>
        <taxon>Bacteria</taxon>
        <taxon>Pseudomonadati</taxon>
        <taxon>Pseudomonadota</taxon>
        <taxon>Betaproteobacteria</taxon>
        <taxon>Burkholderiales</taxon>
        <taxon>Burkholderiaceae</taxon>
        <taxon>Paraburkholderia</taxon>
    </lineage>
</organism>
<dbReference type="InterPro" id="IPR007383">
    <property type="entry name" value="DUF445"/>
</dbReference>
<feature type="transmembrane region" description="Helical" evidence="1">
    <location>
        <begin position="378"/>
        <end position="398"/>
    </location>
</feature>
<dbReference type="EMBL" id="CP026114">
    <property type="protein sequence ID" value="AUT66394.1"/>
    <property type="molecule type" value="Genomic_DNA"/>
</dbReference>
<keyword evidence="1" id="KW-0812">Transmembrane</keyword>
<evidence type="ECO:0000313" key="2">
    <source>
        <dbReference type="EMBL" id="AUT66394.1"/>
    </source>
</evidence>
<keyword evidence="1" id="KW-0472">Membrane</keyword>